<evidence type="ECO:0000256" key="1">
    <source>
        <dbReference type="SAM" id="Coils"/>
    </source>
</evidence>
<keyword evidence="4" id="KW-1185">Reference proteome</keyword>
<dbReference type="OrthoDB" id="6157206at2759"/>
<feature type="transmembrane region" description="Helical" evidence="2">
    <location>
        <begin position="6"/>
        <end position="29"/>
    </location>
</feature>
<evidence type="ECO:0000313" key="4">
    <source>
        <dbReference type="Proteomes" id="UP000678393"/>
    </source>
</evidence>
<organism evidence="3 4">
    <name type="scientific">Candidula unifasciata</name>
    <dbReference type="NCBI Taxonomy" id="100452"/>
    <lineage>
        <taxon>Eukaryota</taxon>
        <taxon>Metazoa</taxon>
        <taxon>Spiralia</taxon>
        <taxon>Lophotrochozoa</taxon>
        <taxon>Mollusca</taxon>
        <taxon>Gastropoda</taxon>
        <taxon>Heterobranchia</taxon>
        <taxon>Euthyneura</taxon>
        <taxon>Panpulmonata</taxon>
        <taxon>Eupulmonata</taxon>
        <taxon>Stylommatophora</taxon>
        <taxon>Helicina</taxon>
        <taxon>Helicoidea</taxon>
        <taxon>Geomitridae</taxon>
        <taxon>Candidula</taxon>
    </lineage>
</organism>
<name>A0A8S3YXX9_9EUPU</name>
<feature type="coiled-coil region" evidence="1">
    <location>
        <begin position="469"/>
        <end position="496"/>
    </location>
</feature>
<proteinExistence type="predicted"/>
<comment type="caution">
    <text evidence="3">The sequence shown here is derived from an EMBL/GenBank/DDBJ whole genome shotgun (WGS) entry which is preliminary data.</text>
</comment>
<accession>A0A8S3YXX9</accession>
<keyword evidence="2" id="KW-0812">Transmembrane</keyword>
<evidence type="ECO:0000256" key="2">
    <source>
        <dbReference type="SAM" id="Phobius"/>
    </source>
</evidence>
<sequence>MTSQVVLSAALVVALFSNAILLFVLILQLSNTDMFKNQRQIAHDVAHSSGNQFSDFTDHQVNPDYANLQNKLLGTENEQVAYTSSNVWQNEDRDKTYFGLRFFKRPPLDPVNYFRKGKEDLAEISDNSDYVNRSEEQLKAFMKYFRQQNDNVFVRWKDWLQLDKMQTNYEMNGQDLTDTKEVNYLDKNAVDDDDIRHYPRFVDLFRDESPSSNLQTPRYLKSFKRSRREADVPSNKTSTVGKASVHGVHEIFSTFSDSELAKFDPSVYDLLIPALVHFETMAIRELESLRSIVISMDLRLETLENSMLNFARGYGMEPQADPTDNKSEPDISSHILNKKEGFLPATNDSQIFEVHLDTEGSGDVDREQVPTTRPPQTTTMHNVAFYDMYRILSTLEQKVMALENYNVMSDSELTRVRSEVVKMDDKVTELDRRQRNLQIRTSMHTQKITELEVYMSKSELGIHTALDAYGRVNSKLDAFKDKLTELKNDLQAVTGQFGRHDQITNELRAADSYKAHDIQEMRKSVFSIEGRLNGLYRVLDLNLDTVRSDLRAMLDRLCANNKLAC</sequence>
<protein>
    <submittedName>
        <fullName evidence="3">Uncharacterized protein</fullName>
    </submittedName>
</protein>
<keyword evidence="2" id="KW-0472">Membrane</keyword>
<keyword evidence="2" id="KW-1133">Transmembrane helix</keyword>
<reference evidence="3" key="1">
    <citation type="submission" date="2021-04" db="EMBL/GenBank/DDBJ databases">
        <authorList>
            <consortium name="Molecular Ecology Group"/>
        </authorList>
    </citation>
    <scope>NUCLEOTIDE SEQUENCE</scope>
</reference>
<keyword evidence="1" id="KW-0175">Coiled coil</keyword>
<gene>
    <name evidence="3" type="ORF">CUNI_LOCUS7382</name>
</gene>
<dbReference type="Proteomes" id="UP000678393">
    <property type="component" value="Unassembled WGS sequence"/>
</dbReference>
<evidence type="ECO:0000313" key="3">
    <source>
        <dbReference type="EMBL" id="CAG5121824.1"/>
    </source>
</evidence>
<dbReference type="AlphaFoldDB" id="A0A8S3YXX9"/>
<dbReference type="EMBL" id="CAJHNH020001169">
    <property type="protein sequence ID" value="CAG5121824.1"/>
    <property type="molecule type" value="Genomic_DNA"/>
</dbReference>